<protein>
    <submittedName>
        <fullName evidence="3">Uncharacterized protein</fullName>
    </submittedName>
</protein>
<evidence type="ECO:0000313" key="2">
    <source>
        <dbReference type="EMBL" id="MDN3709883.1"/>
    </source>
</evidence>
<evidence type="ECO:0000313" key="4">
    <source>
        <dbReference type="Proteomes" id="UP001242368"/>
    </source>
</evidence>
<proteinExistence type="predicted"/>
<evidence type="ECO:0000313" key="3">
    <source>
        <dbReference type="EMBL" id="MDN3709892.1"/>
    </source>
</evidence>
<evidence type="ECO:0000313" key="1">
    <source>
        <dbReference type="EMBL" id="MDN3707724.1"/>
    </source>
</evidence>
<sequence>MDFAWEFTMGMDTLIGKAGMSLSEAQKEKILKARILLAATISNE</sequence>
<organism evidence="3 4">
    <name type="scientific">Paenimyroides ceti</name>
    <dbReference type="NCBI Taxonomy" id="395087"/>
    <lineage>
        <taxon>Bacteria</taxon>
        <taxon>Pseudomonadati</taxon>
        <taxon>Bacteroidota</taxon>
        <taxon>Flavobacteriia</taxon>
        <taxon>Flavobacteriales</taxon>
        <taxon>Flavobacteriaceae</taxon>
        <taxon>Paenimyroides</taxon>
    </lineage>
</organism>
<reference evidence="3" key="3">
    <citation type="submission" date="2023-06" db="EMBL/GenBank/DDBJ databases">
        <authorList>
            <person name="Lucena T."/>
            <person name="Sun Q."/>
        </authorList>
    </citation>
    <scope>NUCLEOTIDE SEQUENCE</scope>
    <source>
        <strain evidence="3">CECT 7184</strain>
    </source>
</reference>
<dbReference type="Proteomes" id="UP001242368">
    <property type="component" value="Unassembled WGS sequence"/>
</dbReference>
<comment type="caution">
    <text evidence="3">The sequence shown here is derived from an EMBL/GenBank/DDBJ whole genome shotgun (WGS) entry which is preliminary data.</text>
</comment>
<gene>
    <name evidence="1" type="ORF">QW060_11395</name>
    <name evidence="2" type="ORF">QW060_23490</name>
    <name evidence="3" type="ORF">QW060_23545</name>
</gene>
<name>A0ABT8CZZ0_9FLAO</name>
<keyword evidence="4" id="KW-1185">Reference proteome</keyword>
<dbReference type="EMBL" id="JAUFQU010000066">
    <property type="protein sequence ID" value="MDN3709883.1"/>
    <property type="molecule type" value="Genomic_DNA"/>
</dbReference>
<dbReference type="EMBL" id="JAUFQU010000001">
    <property type="protein sequence ID" value="MDN3707724.1"/>
    <property type="molecule type" value="Genomic_DNA"/>
</dbReference>
<reference evidence="3" key="1">
    <citation type="journal article" date="2014" name="Int. J. Syst. Evol. Microbiol.">
        <title>Complete genome of a new Firmicutes species belonging to the dominant human colonic microbiota ('Ruminococcus bicirculans') reveals two chromosomes and a selective capacity to utilize plant glucans.</title>
        <authorList>
            <consortium name="NISC Comparative Sequencing Program"/>
            <person name="Wegmann U."/>
            <person name="Louis P."/>
            <person name="Goesmann A."/>
            <person name="Henrissat B."/>
            <person name="Duncan S.H."/>
            <person name="Flint H.J."/>
        </authorList>
    </citation>
    <scope>NUCLEOTIDE SEQUENCE</scope>
    <source>
        <strain evidence="3">CECT 7184</strain>
    </source>
</reference>
<reference evidence="4" key="2">
    <citation type="journal article" date="2019" name="Int. J. Syst. Evol. Microbiol.">
        <title>The Global Catalogue of Microorganisms (GCM) 10K type strain sequencing project: providing services to taxonomists for standard genome sequencing and annotation.</title>
        <authorList>
            <consortium name="The Broad Institute Genomics Platform"/>
            <consortium name="The Broad Institute Genome Sequencing Center for Infectious Disease"/>
            <person name="Wu L."/>
            <person name="Ma J."/>
        </authorList>
    </citation>
    <scope>NUCLEOTIDE SEQUENCE [LARGE SCALE GENOMIC DNA]</scope>
    <source>
        <strain evidence="4">CECT 7184</strain>
    </source>
</reference>
<dbReference type="EMBL" id="JAUFQU010000067">
    <property type="protein sequence ID" value="MDN3709892.1"/>
    <property type="molecule type" value="Genomic_DNA"/>
</dbReference>
<dbReference type="RefSeq" id="WP_290363686.1">
    <property type="nucleotide sequence ID" value="NZ_JAUFQU010000001.1"/>
</dbReference>
<accession>A0ABT8CZZ0</accession>